<reference evidence="2 3" key="1">
    <citation type="submission" date="2024-09" db="EMBL/GenBank/DDBJ databases">
        <authorList>
            <person name="Sun Q."/>
            <person name="Mori K."/>
        </authorList>
    </citation>
    <scope>NUCLEOTIDE SEQUENCE [LARGE SCALE GENOMIC DNA]</scope>
    <source>
        <strain evidence="2 3">JCM 11411</strain>
    </source>
</reference>
<proteinExistence type="predicted"/>
<keyword evidence="3" id="KW-1185">Reference proteome</keyword>
<comment type="caution">
    <text evidence="2">The sequence shown here is derived from an EMBL/GenBank/DDBJ whole genome shotgun (WGS) entry which is preliminary data.</text>
</comment>
<feature type="compositionally biased region" description="Low complexity" evidence="1">
    <location>
        <begin position="365"/>
        <end position="377"/>
    </location>
</feature>
<protein>
    <submittedName>
        <fullName evidence="2">Uncharacterized protein</fullName>
    </submittedName>
</protein>
<feature type="compositionally biased region" description="Basic and acidic residues" evidence="1">
    <location>
        <begin position="138"/>
        <end position="149"/>
    </location>
</feature>
<name>A0ABV5XRG6_9NOCA</name>
<sequence length="423" mass="45669">MTTELIAQLATLPIATIRALRKTSTTSAPQRVVDAVLSITFHPSRGRDLTPAVGAHRRLRALNAMGYGDELLAARLGVDINVVTGMPTKSLIPSGLWKAIDSIYDELSMRPGPDAEIREQSRAAGVVPPLGWDDDEIDNPKARSQERVQPRQGAGAVPVDEAVVIRRLGGEQMPLRFCERREIVRIAFEKGWSPAELAATLSIKYDSAVTELSRYRRALARDAAADSDSSTEESGPQETTAEVLAVRDESDELPPVEAHSGQQLEPILLDEESPEEATSSARATVVLDVRNGRVLLPDSLSGHKNGATPIRPACHLPRTLSKRRPGVGTGGRIIRHQPTRDMLRPNITGRLFGVDQHFNDAKQCSQSLSPSPAQASRLRGRPLSGTGTKEFVHGHAGGPPQRKADGGNQPQGYVRPIDIADSG</sequence>
<feature type="region of interest" description="Disordered" evidence="1">
    <location>
        <begin position="128"/>
        <end position="154"/>
    </location>
</feature>
<feature type="region of interest" description="Disordered" evidence="1">
    <location>
        <begin position="363"/>
        <end position="423"/>
    </location>
</feature>
<dbReference type="EMBL" id="JBHMAS010000090">
    <property type="protein sequence ID" value="MFB9784606.1"/>
    <property type="molecule type" value="Genomic_DNA"/>
</dbReference>
<evidence type="ECO:0000256" key="1">
    <source>
        <dbReference type="SAM" id="MobiDB-lite"/>
    </source>
</evidence>
<dbReference type="RefSeq" id="WP_232509006.1">
    <property type="nucleotide sequence ID" value="NZ_JBEUOO010000037.1"/>
</dbReference>
<dbReference type="GeneID" id="93806429"/>
<accession>A0ABV5XRG6</accession>
<evidence type="ECO:0000313" key="3">
    <source>
        <dbReference type="Proteomes" id="UP001589587"/>
    </source>
</evidence>
<dbReference type="Proteomes" id="UP001589587">
    <property type="component" value="Unassembled WGS sequence"/>
</dbReference>
<evidence type="ECO:0000313" key="2">
    <source>
        <dbReference type="EMBL" id="MFB9784606.1"/>
    </source>
</evidence>
<organism evidence="2 3">
    <name type="scientific">Rhodococcus baikonurensis</name>
    <dbReference type="NCBI Taxonomy" id="172041"/>
    <lineage>
        <taxon>Bacteria</taxon>
        <taxon>Bacillati</taxon>
        <taxon>Actinomycetota</taxon>
        <taxon>Actinomycetes</taxon>
        <taxon>Mycobacteriales</taxon>
        <taxon>Nocardiaceae</taxon>
        <taxon>Rhodococcus</taxon>
        <taxon>Rhodococcus erythropolis group</taxon>
    </lineage>
</organism>
<gene>
    <name evidence="2" type="ORF">ACFFQ6_33425</name>
</gene>